<accession>A0AAD9E6W7</accession>
<keyword evidence="4" id="KW-1185">Reference proteome</keyword>
<feature type="region of interest" description="Disordered" evidence="1">
    <location>
        <begin position="242"/>
        <end position="320"/>
    </location>
</feature>
<feature type="compositionally biased region" description="Basic and acidic residues" evidence="1">
    <location>
        <begin position="636"/>
        <end position="647"/>
    </location>
</feature>
<proteinExistence type="predicted"/>
<dbReference type="PANTHER" id="PTHR47743">
    <property type="entry name" value="KIAA1210 / KIAA1211 FAMILY MEMBER"/>
    <property type="match status" value="1"/>
</dbReference>
<feature type="domain" description="DUF4592" evidence="2">
    <location>
        <begin position="234"/>
        <end position="343"/>
    </location>
</feature>
<gene>
    <name evidence="3" type="ORF">P4O66_020310</name>
</gene>
<dbReference type="Pfam" id="PF15262">
    <property type="entry name" value="DUF4592"/>
    <property type="match status" value="1"/>
</dbReference>
<reference evidence="3" key="1">
    <citation type="submission" date="2023-03" db="EMBL/GenBank/DDBJ databases">
        <title>Electrophorus voltai genome.</title>
        <authorList>
            <person name="Bian C."/>
        </authorList>
    </citation>
    <scope>NUCLEOTIDE SEQUENCE</scope>
    <source>
        <strain evidence="3">CB-2022</strain>
        <tissue evidence="3">Muscle</tissue>
    </source>
</reference>
<evidence type="ECO:0000256" key="1">
    <source>
        <dbReference type="SAM" id="MobiDB-lite"/>
    </source>
</evidence>
<feature type="region of interest" description="Disordered" evidence="1">
    <location>
        <begin position="150"/>
        <end position="184"/>
    </location>
</feature>
<dbReference type="EMBL" id="JAROKS010000004">
    <property type="protein sequence ID" value="KAK1804272.1"/>
    <property type="molecule type" value="Genomic_DNA"/>
</dbReference>
<feature type="region of interest" description="Disordered" evidence="1">
    <location>
        <begin position="409"/>
        <end position="449"/>
    </location>
</feature>
<evidence type="ECO:0000313" key="3">
    <source>
        <dbReference type="EMBL" id="KAK1804272.1"/>
    </source>
</evidence>
<protein>
    <recommendedName>
        <fullName evidence="2">DUF4592 domain-containing protein</fullName>
    </recommendedName>
</protein>
<feature type="region of interest" description="Disordered" evidence="1">
    <location>
        <begin position="1158"/>
        <end position="1191"/>
    </location>
</feature>
<sequence length="1191" mass="130837">MEVAQQDFAGLRGYNGSSEAKVRVNKCYHGACSEEHLTQDIEILINSIKKFPRSPRNTSLKLFVGGLSWFDLKRHAVVHGLSSLGQTAVINAVSSLLPSRDRTMASGPAAPSAADEPSDAADECPGKKKSRFQTFKNFFVKKKRKGATAAVAADDGRLKSGQSSDDINTPEPTHNLTDKDSDSGYNIKLGNKALSHDSVFASDSPSSEINEALTASQESIHGKVKSLQLQLKSAIRLGSPAISGRSVEESATLSEDDGLPCSPPGDSSFSAMLPASSQRSSGVVQRRISLSLEESDSDDDQMSNGASSRPSTPQATIPVDFSHPASSLSCLDSSAARHRIAVNTMACAKRKPASREMLQSKKRDLRERVLLRDTDDKLRAAGVFTEGDKNQEDTEVEETVFESQPVCSVLEQSEEEPPASTQSQTSSRTSATSAEYSDKDECVPHEDHHPSMEFSVSAWENPVTLELHADDFLLDAGCEVVSEEQGSLLEEVLSSLKGPLTSGLVQEPKDVGEQMKVEDVTGEDVPNFLAEDIATNLLDSTDPTSPLEEQVIPVQNTLCKSAEYLGEVEDTSKKEEPVVQEICEEAPLEDLQVPEGEPKYEDEEQHDEKKDIDEKLYEESRIMKKVDEVSEEEVEIEKMEENKKEEVWWENEENEVDKEEEVEIEKSAEDAEELKDDEGEQGEDSGINDETCPPEKEELEIEVEKASIEVESFDQCVKVEALVSTEVVSQPENLQAITAQESVEPPSFVVTTSVKLSFPSRVSNIPQHPTEREDKSETLQEEANEQHIILEGLQDRTSGSQLLEEHKVEQEVLSASTPDSQPQFIITPAWQNSLSGGVFKEWSQPVELPQPVKLSAAKGEPAFTASTSSDQLLEDVKTERPHSPVRSCSVPSLPLPREISQAHAETTPENPFGVRLRKTAMLHRYASEGESPTHTTQPESADTEKILEQLAEKPALPKKPDQVAEGAVKPKRSSDLVVGKTSLEATEPPSWISVARQKQKLFKENSLEESSESKVSVDEELVKKSSLLDLSCPVTKDVASLLKPVASPVKVACSLEISKPSLVEKESKRMTSHLPPAPLVQEEPPWLALAKKKAKAWSEMPQIVHTLTRPSRFFRRFSIHCELVPRAAPKATFSTAQKTTSRVNRTIVMLGEALGSPMMRMKSHPTTTTFRSQNTRFSSTMATRSTTHSSQ</sequence>
<name>A0AAD9E6W7_9TELE</name>
<feature type="compositionally biased region" description="Polar residues" evidence="1">
    <location>
        <begin position="160"/>
        <end position="175"/>
    </location>
</feature>
<organism evidence="3 4">
    <name type="scientific">Electrophorus voltai</name>
    <dbReference type="NCBI Taxonomy" id="2609070"/>
    <lineage>
        <taxon>Eukaryota</taxon>
        <taxon>Metazoa</taxon>
        <taxon>Chordata</taxon>
        <taxon>Craniata</taxon>
        <taxon>Vertebrata</taxon>
        <taxon>Euteleostomi</taxon>
        <taxon>Actinopterygii</taxon>
        <taxon>Neopterygii</taxon>
        <taxon>Teleostei</taxon>
        <taxon>Ostariophysi</taxon>
        <taxon>Gymnotiformes</taxon>
        <taxon>Gymnotoidei</taxon>
        <taxon>Gymnotidae</taxon>
        <taxon>Electrophorus</taxon>
    </lineage>
</organism>
<feature type="region of interest" description="Disordered" evidence="1">
    <location>
        <begin position="588"/>
        <end position="615"/>
    </location>
</feature>
<dbReference type="InterPro" id="IPR026713">
    <property type="entry name" value="CRACD-like"/>
</dbReference>
<dbReference type="Proteomes" id="UP001239994">
    <property type="component" value="Unassembled WGS sequence"/>
</dbReference>
<feature type="region of interest" description="Disordered" evidence="1">
    <location>
        <begin position="627"/>
        <end position="698"/>
    </location>
</feature>
<feature type="compositionally biased region" description="Basic and acidic residues" evidence="1">
    <location>
        <begin position="606"/>
        <end position="615"/>
    </location>
</feature>
<feature type="compositionally biased region" description="Basic and acidic residues" evidence="1">
    <location>
        <begin position="436"/>
        <end position="449"/>
    </location>
</feature>
<feature type="compositionally biased region" description="Polar residues" evidence="1">
    <location>
        <begin position="302"/>
        <end position="315"/>
    </location>
</feature>
<feature type="compositionally biased region" description="Low complexity" evidence="1">
    <location>
        <begin position="105"/>
        <end position="115"/>
    </location>
</feature>
<dbReference type="AlphaFoldDB" id="A0AAD9E6W7"/>
<feature type="compositionally biased region" description="Low complexity" evidence="1">
    <location>
        <begin position="276"/>
        <end position="292"/>
    </location>
</feature>
<feature type="compositionally biased region" description="Acidic residues" evidence="1">
    <location>
        <begin position="670"/>
        <end position="687"/>
    </location>
</feature>
<feature type="compositionally biased region" description="Polar residues" evidence="1">
    <location>
        <begin position="1164"/>
        <end position="1191"/>
    </location>
</feature>
<evidence type="ECO:0000313" key="4">
    <source>
        <dbReference type="Proteomes" id="UP001239994"/>
    </source>
</evidence>
<comment type="caution">
    <text evidence="3">The sequence shown here is derived from an EMBL/GenBank/DDBJ whole genome shotgun (WGS) entry which is preliminary data.</text>
</comment>
<feature type="compositionally biased region" description="Basic and acidic residues" evidence="1">
    <location>
        <begin position="769"/>
        <end position="778"/>
    </location>
</feature>
<evidence type="ECO:0000259" key="2">
    <source>
        <dbReference type="Pfam" id="PF15262"/>
    </source>
</evidence>
<feature type="region of interest" description="Disordered" evidence="1">
    <location>
        <begin position="760"/>
        <end position="782"/>
    </location>
</feature>
<feature type="region of interest" description="Disordered" evidence="1">
    <location>
        <begin position="101"/>
        <end position="128"/>
    </location>
</feature>
<feature type="compositionally biased region" description="Low complexity" evidence="1">
    <location>
        <begin position="419"/>
        <end position="434"/>
    </location>
</feature>
<feature type="region of interest" description="Disordered" evidence="1">
    <location>
        <begin position="859"/>
        <end position="893"/>
    </location>
</feature>
<dbReference type="PANTHER" id="PTHR47743:SF2">
    <property type="entry name" value="ACROSOMAL PROTEIN KIAA1210"/>
    <property type="match status" value="1"/>
</dbReference>
<dbReference type="InterPro" id="IPR028030">
    <property type="entry name" value="DUF4592"/>
</dbReference>
<feature type="compositionally biased region" description="Acidic residues" evidence="1">
    <location>
        <begin position="648"/>
        <end position="663"/>
    </location>
</feature>